<feature type="region of interest" description="Disordered" evidence="1">
    <location>
        <begin position="405"/>
        <end position="424"/>
    </location>
</feature>
<evidence type="ECO:0000256" key="3">
    <source>
        <dbReference type="SAM" id="SignalP"/>
    </source>
</evidence>
<protein>
    <recommendedName>
        <fullName evidence="5">TPM domain-containing protein</fullName>
    </recommendedName>
</protein>
<reference evidence="4" key="1">
    <citation type="journal article" date="2008" name="Nature">
        <title>The amphioxus genome and the evolution of the chordate karyotype.</title>
        <authorList>
            <consortium name="US DOE Joint Genome Institute (JGI-PGF)"/>
            <person name="Putnam N.H."/>
            <person name="Butts T."/>
            <person name="Ferrier D.E.K."/>
            <person name="Furlong R.F."/>
            <person name="Hellsten U."/>
            <person name="Kawashima T."/>
            <person name="Robinson-Rechavi M."/>
            <person name="Shoguchi E."/>
            <person name="Terry A."/>
            <person name="Yu J.-K."/>
            <person name="Benito-Gutierrez E.L."/>
            <person name="Dubchak I."/>
            <person name="Garcia-Fernandez J."/>
            <person name="Gibson-Brown J.J."/>
            <person name="Grigoriev I.V."/>
            <person name="Horton A.C."/>
            <person name="de Jong P.J."/>
            <person name="Jurka J."/>
            <person name="Kapitonov V.V."/>
            <person name="Kohara Y."/>
            <person name="Kuroki Y."/>
            <person name="Lindquist E."/>
            <person name="Lucas S."/>
            <person name="Osoegawa K."/>
            <person name="Pennacchio L.A."/>
            <person name="Salamov A.A."/>
            <person name="Satou Y."/>
            <person name="Sauka-Spengler T."/>
            <person name="Schmutz J."/>
            <person name="Shin-I T."/>
            <person name="Toyoda A."/>
            <person name="Bronner-Fraser M."/>
            <person name="Fujiyama A."/>
            <person name="Holland L.Z."/>
            <person name="Holland P.W.H."/>
            <person name="Satoh N."/>
            <person name="Rokhsar D.S."/>
        </authorList>
    </citation>
    <scope>NUCLEOTIDE SEQUENCE [LARGE SCALE GENOMIC DNA]</scope>
    <source>
        <strain evidence="4">S238N-H82</strain>
        <tissue evidence="4">Testes</tissue>
    </source>
</reference>
<keyword evidence="2" id="KW-0472">Membrane</keyword>
<evidence type="ECO:0008006" key="5">
    <source>
        <dbReference type="Google" id="ProtNLM"/>
    </source>
</evidence>
<feature type="chain" id="PRO_5002933285" description="TPM domain-containing protein" evidence="3">
    <location>
        <begin position="23"/>
        <end position="497"/>
    </location>
</feature>
<dbReference type="AlphaFoldDB" id="C3XY18"/>
<dbReference type="InParanoid" id="C3XY18"/>
<evidence type="ECO:0000313" key="4">
    <source>
        <dbReference type="EMBL" id="EEN67072.1"/>
    </source>
</evidence>
<name>C3XY18_BRAFL</name>
<feature type="transmembrane region" description="Helical" evidence="2">
    <location>
        <begin position="468"/>
        <end position="492"/>
    </location>
</feature>
<keyword evidence="2" id="KW-0812">Transmembrane</keyword>
<gene>
    <name evidence="4" type="ORF">BRAFLDRAFT_70416</name>
</gene>
<organism>
    <name type="scientific">Branchiostoma floridae</name>
    <name type="common">Florida lancelet</name>
    <name type="synonym">Amphioxus</name>
    <dbReference type="NCBI Taxonomy" id="7739"/>
    <lineage>
        <taxon>Eukaryota</taxon>
        <taxon>Metazoa</taxon>
        <taxon>Chordata</taxon>
        <taxon>Cephalochordata</taxon>
        <taxon>Leptocardii</taxon>
        <taxon>Amphioxiformes</taxon>
        <taxon>Branchiostomatidae</taxon>
        <taxon>Branchiostoma</taxon>
    </lineage>
</organism>
<accession>C3XY18</accession>
<evidence type="ECO:0000256" key="1">
    <source>
        <dbReference type="SAM" id="MobiDB-lite"/>
    </source>
</evidence>
<dbReference type="PANTHER" id="PTHR33748">
    <property type="entry name" value="PROTEIN CBG04600"/>
    <property type="match status" value="1"/>
</dbReference>
<feature type="signal peptide" evidence="3">
    <location>
        <begin position="1"/>
        <end position="22"/>
    </location>
</feature>
<keyword evidence="3" id="KW-0732">Signal</keyword>
<keyword evidence="2" id="KW-1133">Transmembrane helix</keyword>
<dbReference type="PANTHER" id="PTHR33748:SF5">
    <property type="entry name" value="GROUND-LIKE DOMAIN-CONTAINING PROTEIN"/>
    <property type="match status" value="1"/>
</dbReference>
<dbReference type="PROSITE" id="PS51257">
    <property type="entry name" value="PROKAR_LIPOPROTEIN"/>
    <property type="match status" value="1"/>
</dbReference>
<evidence type="ECO:0000256" key="2">
    <source>
        <dbReference type="SAM" id="Phobius"/>
    </source>
</evidence>
<sequence>MSTVVRALLVTALAWAACVAAAKNISKDVVVERCGEFQISSLCDPYKALTDREVSRVLDSISGFGVRLQAARLILLAPEMAKGAILLKPRYLQRHLSPTSIDARVRNSIFVIEEALTNTYSACKNYGGVQIAAVVLDNQPTDWEKDLGPRRKAKRLAKEIGEIRYPDNLNCGYAVIFSFEEPVVGVFSSSDLDQSPEICDHLPIMNKKLKISLRLKDAGRGDAIIHSLKELQQSVSDDFSAHKDVVKVCGDPAGPDVCDPVSVLEEDSTERVEDAVTATQRALSDDSCRGNSDKGGFAVVVVVVPNLPDSKFPGIPRARAKKLAMDIASSRFRDNPECGVVTVFSINEAAAAVSLTSAIPGKTVELQSKMSAYLADFSLEEAIVTALDDVRTALSPVVLQQKQQKPVPAAKKESSNRVVKPPAHHVKRHHYVAPPLASRMVHAQFSSYSGFNNVGHAKNEDPPITSTAILLLLLGVLLTIISAAGITFYCHVVRRRR</sequence>
<dbReference type="EMBL" id="GG666472">
    <property type="protein sequence ID" value="EEN67072.1"/>
    <property type="molecule type" value="Genomic_DNA"/>
</dbReference>
<proteinExistence type="predicted"/>